<feature type="transmembrane region" description="Helical" evidence="5">
    <location>
        <begin position="185"/>
        <end position="209"/>
    </location>
</feature>
<keyword evidence="7" id="KW-1185">Reference proteome</keyword>
<keyword evidence="4 5" id="KW-0472">Membrane</keyword>
<feature type="transmembrane region" description="Helical" evidence="5">
    <location>
        <begin position="28"/>
        <end position="50"/>
    </location>
</feature>
<feature type="transmembrane region" description="Helical" evidence="5">
    <location>
        <begin position="456"/>
        <end position="477"/>
    </location>
</feature>
<dbReference type="GeneID" id="114242331"/>
<evidence type="ECO:0000256" key="2">
    <source>
        <dbReference type="ARBA" id="ARBA00022692"/>
    </source>
</evidence>
<evidence type="ECO:0000259" key="6">
    <source>
        <dbReference type="PROSITE" id="PS50850"/>
    </source>
</evidence>
<dbReference type="KEGG" id="bman:114242331"/>
<comment type="subcellular location">
    <subcellularLocation>
        <location evidence="1">Membrane</location>
        <topology evidence="1">Multi-pass membrane protein</topology>
    </subcellularLocation>
</comment>
<feature type="transmembrane region" description="Helical" evidence="5">
    <location>
        <begin position="483"/>
        <end position="502"/>
    </location>
</feature>
<dbReference type="Proteomes" id="UP000504629">
    <property type="component" value="Unplaced"/>
</dbReference>
<feature type="domain" description="Major facilitator superfamily (MFS) profile" evidence="6">
    <location>
        <begin position="31"/>
        <end position="508"/>
    </location>
</feature>
<evidence type="ECO:0000256" key="5">
    <source>
        <dbReference type="SAM" id="Phobius"/>
    </source>
</evidence>
<sequence length="534" mass="59835">MTRESAKNVEKGSCQVSDILEVFGRYQIFQYVLICLPSVFVTMIDINYVFVAGDLEYRCRVNECEDTNSTSAFPTWWPNSTRDRCMRPVLKPGITSCTNESFTPQLTECTDWIYESNNTIVAELNLACQPWKSNLIGTIHCIGMLVSMFVCGWLCDRYGRKPTLVVCVVGSCIGQLKKFATTWDLYIVIEFLEACLSGGSYTPAMVLLLEICGRKHRILSGVLFAYFIYLGESLFACIAMFAPYWKTIVTIIYSPLVLFVFYFFLVHESPRWLIVKGKTEQAKATLRRIAEANKLDLNHEEFDDLNEAQLKQKFNITDVEVKERLAAVFMSKEILKRLLVSTVCRFTASFVYYGLMINSVLLPGDKYTNFLLATIMSFPGELISLYLMNKIGRKLPLMVGYVMSGVLCIGSGYVPDSMTWAKISLFLFGKMVIAACYTGAITYTMELFPTSARGSLLGLGSFASRVGGMLAPLTPILSTVSPTLPSICFGCSAVLSGVLLTLTPETKELPLMDTVQQVEDSIRKAKEIERSQRT</sequence>
<evidence type="ECO:0000256" key="3">
    <source>
        <dbReference type="ARBA" id="ARBA00022989"/>
    </source>
</evidence>
<dbReference type="RefSeq" id="XP_028029250.1">
    <property type="nucleotide sequence ID" value="XM_028173449.1"/>
</dbReference>
<gene>
    <name evidence="8" type="primary">LOC114242331</name>
</gene>
<evidence type="ECO:0000313" key="8">
    <source>
        <dbReference type="RefSeq" id="XP_028029250.1"/>
    </source>
</evidence>
<accession>A0A6J2JI66</accession>
<dbReference type="GO" id="GO:0022857">
    <property type="term" value="F:transmembrane transporter activity"/>
    <property type="evidence" value="ECO:0007669"/>
    <property type="project" value="InterPro"/>
</dbReference>
<evidence type="ECO:0000313" key="7">
    <source>
        <dbReference type="Proteomes" id="UP000504629"/>
    </source>
</evidence>
<dbReference type="OrthoDB" id="2544694at2759"/>
<dbReference type="InterPro" id="IPR020846">
    <property type="entry name" value="MFS_dom"/>
</dbReference>
<dbReference type="GO" id="GO:0016020">
    <property type="term" value="C:membrane"/>
    <property type="evidence" value="ECO:0007669"/>
    <property type="project" value="UniProtKB-SubCell"/>
</dbReference>
<dbReference type="PANTHER" id="PTHR24064">
    <property type="entry name" value="SOLUTE CARRIER FAMILY 22 MEMBER"/>
    <property type="match status" value="1"/>
</dbReference>
<keyword evidence="3 5" id="KW-1133">Transmembrane helix</keyword>
<feature type="transmembrane region" description="Helical" evidence="5">
    <location>
        <begin position="248"/>
        <end position="266"/>
    </location>
</feature>
<evidence type="ECO:0000256" key="4">
    <source>
        <dbReference type="ARBA" id="ARBA00023136"/>
    </source>
</evidence>
<feature type="transmembrane region" description="Helical" evidence="5">
    <location>
        <begin position="395"/>
        <end position="414"/>
    </location>
</feature>
<dbReference type="InterPro" id="IPR036259">
    <property type="entry name" value="MFS_trans_sf"/>
</dbReference>
<name>A0A6J2JI66_BOMMA</name>
<keyword evidence="2 5" id="KW-0812">Transmembrane</keyword>
<dbReference type="AlphaFoldDB" id="A0A6J2JI66"/>
<feature type="transmembrane region" description="Helical" evidence="5">
    <location>
        <begin position="367"/>
        <end position="388"/>
    </location>
</feature>
<dbReference type="InterPro" id="IPR005828">
    <property type="entry name" value="MFS_sugar_transport-like"/>
</dbReference>
<dbReference type="Gene3D" id="1.20.1250.20">
    <property type="entry name" value="MFS general substrate transporter like domains"/>
    <property type="match status" value="1"/>
</dbReference>
<dbReference type="Pfam" id="PF00083">
    <property type="entry name" value="Sugar_tr"/>
    <property type="match status" value="1"/>
</dbReference>
<feature type="transmembrane region" description="Helical" evidence="5">
    <location>
        <begin position="420"/>
        <end position="444"/>
    </location>
</feature>
<proteinExistence type="predicted"/>
<feature type="transmembrane region" description="Helical" evidence="5">
    <location>
        <begin position="338"/>
        <end position="355"/>
    </location>
</feature>
<feature type="transmembrane region" description="Helical" evidence="5">
    <location>
        <begin position="221"/>
        <end position="242"/>
    </location>
</feature>
<reference evidence="8" key="1">
    <citation type="submission" date="2025-08" db="UniProtKB">
        <authorList>
            <consortium name="RefSeq"/>
        </authorList>
    </citation>
    <scope>IDENTIFICATION</scope>
    <source>
        <tissue evidence="8">Silk gland</tissue>
    </source>
</reference>
<dbReference type="SUPFAM" id="SSF103473">
    <property type="entry name" value="MFS general substrate transporter"/>
    <property type="match status" value="1"/>
</dbReference>
<feature type="transmembrane region" description="Helical" evidence="5">
    <location>
        <begin position="135"/>
        <end position="155"/>
    </location>
</feature>
<protein>
    <submittedName>
        <fullName evidence="8">Solute carrier family 22 member 3-like</fullName>
    </submittedName>
</protein>
<evidence type="ECO:0000256" key="1">
    <source>
        <dbReference type="ARBA" id="ARBA00004141"/>
    </source>
</evidence>
<dbReference type="PROSITE" id="PS50850">
    <property type="entry name" value="MFS"/>
    <property type="match status" value="1"/>
</dbReference>
<organism evidence="7 8">
    <name type="scientific">Bombyx mandarina</name>
    <name type="common">Wild silk moth</name>
    <name type="synonym">Wild silkworm</name>
    <dbReference type="NCBI Taxonomy" id="7092"/>
    <lineage>
        <taxon>Eukaryota</taxon>
        <taxon>Metazoa</taxon>
        <taxon>Ecdysozoa</taxon>
        <taxon>Arthropoda</taxon>
        <taxon>Hexapoda</taxon>
        <taxon>Insecta</taxon>
        <taxon>Pterygota</taxon>
        <taxon>Neoptera</taxon>
        <taxon>Endopterygota</taxon>
        <taxon>Lepidoptera</taxon>
        <taxon>Glossata</taxon>
        <taxon>Ditrysia</taxon>
        <taxon>Bombycoidea</taxon>
        <taxon>Bombycidae</taxon>
        <taxon>Bombycinae</taxon>
        <taxon>Bombyx</taxon>
    </lineage>
</organism>